<feature type="region of interest" description="Disordered" evidence="8">
    <location>
        <begin position="522"/>
        <end position="553"/>
    </location>
</feature>
<protein>
    <submittedName>
        <fullName evidence="11">General substrate transporter</fullName>
    </submittedName>
</protein>
<evidence type="ECO:0000313" key="12">
    <source>
        <dbReference type="Proteomes" id="UP001278766"/>
    </source>
</evidence>
<feature type="transmembrane region" description="Helical" evidence="9">
    <location>
        <begin position="119"/>
        <end position="145"/>
    </location>
</feature>
<dbReference type="PROSITE" id="PS50850">
    <property type="entry name" value="MFS"/>
    <property type="match status" value="1"/>
</dbReference>
<comment type="caution">
    <text evidence="11">The sequence shown here is derived from an EMBL/GenBank/DDBJ whole genome shotgun (WGS) entry which is preliminary data.</text>
</comment>
<feature type="transmembrane region" description="Helical" evidence="9">
    <location>
        <begin position="151"/>
        <end position="168"/>
    </location>
</feature>
<evidence type="ECO:0000256" key="7">
    <source>
        <dbReference type="RuleBase" id="RU003346"/>
    </source>
</evidence>
<evidence type="ECO:0000256" key="6">
    <source>
        <dbReference type="ARBA" id="ARBA00023136"/>
    </source>
</evidence>
<name>A0AAE0HNA2_9PEZI</name>
<dbReference type="PANTHER" id="PTHR48022">
    <property type="entry name" value="PLASTIDIC GLUCOSE TRANSPORTER 4"/>
    <property type="match status" value="1"/>
</dbReference>
<dbReference type="PRINTS" id="PR00171">
    <property type="entry name" value="SUGRTRNSPORT"/>
</dbReference>
<dbReference type="InterPro" id="IPR020846">
    <property type="entry name" value="MFS_dom"/>
</dbReference>
<comment type="subcellular location">
    <subcellularLocation>
        <location evidence="1">Membrane</location>
        <topology evidence="1">Multi-pass membrane protein</topology>
    </subcellularLocation>
</comment>
<feature type="domain" description="Major facilitator superfamily (MFS) profile" evidence="10">
    <location>
        <begin position="50"/>
        <end position="494"/>
    </location>
</feature>
<organism evidence="11 12">
    <name type="scientific">Chaetomium fimeti</name>
    <dbReference type="NCBI Taxonomy" id="1854472"/>
    <lineage>
        <taxon>Eukaryota</taxon>
        <taxon>Fungi</taxon>
        <taxon>Dikarya</taxon>
        <taxon>Ascomycota</taxon>
        <taxon>Pezizomycotina</taxon>
        <taxon>Sordariomycetes</taxon>
        <taxon>Sordariomycetidae</taxon>
        <taxon>Sordariales</taxon>
        <taxon>Chaetomiaceae</taxon>
        <taxon>Chaetomium</taxon>
    </lineage>
</organism>
<dbReference type="GeneID" id="87840272"/>
<dbReference type="GO" id="GO:0016020">
    <property type="term" value="C:membrane"/>
    <property type="evidence" value="ECO:0007669"/>
    <property type="project" value="UniProtKB-SubCell"/>
</dbReference>
<accession>A0AAE0HNA2</accession>
<dbReference type="NCBIfam" id="TIGR00879">
    <property type="entry name" value="SP"/>
    <property type="match status" value="1"/>
</dbReference>
<feature type="transmembrane region" description="Helical" evidence="9">
    <location>
        <begin position="212"/>
        <end position="230"/>
    </location>
</feature>
<feature type="transmembrane region" description="Helical" evidence="9">
    <location>
        <begin position="444"/>
        <end position="464"/>
    </location>
</feature>
<comment type="similarity">
    <text evidence="2 7">Belongs to the major facilitator superfamily. Sugar transporter (TC 2.A.1.1) family.</text>
</comment>
<dbReference type="EMBL" id="JAUEPN010000002">
    <property type="protein sequence ID" value="KAK3299663.1"/>
    <property type="molecule type" value="Genomic_DNA"/>
</dbReference>
<feature type="transmembrane region" description="Helical" evidence="9">
    <location>
        <begin position="88"/>
        <end position="107"/>
    </location>
</feature>
<feature type="transmembrane region" description="Helical" evidence="9">
    <location>
        <begin position="307"/>
        <end position="333"/>
    </location>
</feature>
<keyword evidence="3 7" id="KW-0813">Transport</keyword>
<dbReference type="AlphaFoldDB" id="A0AAE0HNA2"/>
<dbReference type="SUPFAM" id="SSF103473">
    <property type="entry name" value="MFS general substrate transporter"/>
    <property type="match status" value="1"/>
</dbReference>
<evidence type="ECO:0000256" key="3">
    <source>
        <dbReference type="ARBA" id="ARBA00022448"/>
    </source>
</evidence>
<dbReference type="PANTHER" id="PTHR48022:SF2">
    <property type="entry name" value="PLASTIDIC GLUCOSE TRANSPORTER 4"/>
    <property type="match status" value="1"/>
</dbReference>
<feature type="compositionally biased region" description="Polar residues" evidence="8">
    <location>
        <begin position="535"/>
        <end position="553"/>
    </location>
</feature>
<evidence type="ECO:0000256" key="5">
    <source>
        <dbReference type="ARBA" id="ARBA00022989"/>
    </source>
</evidence>
<evidence type="ECO:0000256" key="1">
    <source>
        <dbReference type="ARBA" id="ARBA00004141"/>
    </source>
</evidence>
<feature type="transmembrane region" description="Helical" evidence="9">
    <location>
        <begin position="180"/>
        <end position="200"/>
    </location>
</feature>
<proteinExistence type="inferred from homology"/>
<dbReference type="FunFam" id="1.20.1250.20:FF:000134">
    <property type="entry name" value="MFS sugar transporter protein"/>
    <property type="match status" value="1"/>
</dbReference>
<gene>
    <name evidence="11" type="ORF">B0H64DRAFT_389242</name>
</gene>
<feature type="transmembrane region" description="Helical" evidence="9">
    <location>
        <begin position="345"/>
        <end position="366"/>
    </location>
</feature>
<dbReference type="Pfam" id="PF00083">
    <property type="entry name" value="Sugar_tr"/>
    <property type="match status" value="1"/>
</dbReference>
<evidence type="ECO:0000259" key="10">
    <source>
        <dbReference type="PROSITE" id="PS50850"/>
    </source>
</evidence>
<dbReference type="InterPro" id="IPR050360">
    <property type="entry name" value="MFS_Sugar_Transporters"/>
</dbReference>
<feature type="transmembrane region" description="Helical" evidence="9">
    <location>
        <begin position="47"/>
        <end position="68"/>
    </location>
</feature>
<evidence type="ECO:0000256" key="2">
    <source>
        <dbReference type="ARBA" id="ARBA00010992"/>
    </source>
</evidence>
<reference evidence="11" key="1">
    <citation type="journal article" date="2023" name="Mol. Phylogenet. Evol.">
        <title>Genome-scale phylogeny and comparative genomics of the fungal order Sordariales.</title>
        <authorList>
            <person name="Hensen N."/>
            <person name="Bonometti L."/>
            <person name="Westerberg I."/>
            <person name="Brannstrom I.O."/>
            <person name="Guillou S."/>
            <person name="Cros-Aarteil S."/>
            <person name="Calhoun S."/>
            <person name="Haridas S."/>
            <person name="Kuo A."/>
            <person name="Mondo S."/>
            <person name="Pangilinan J."/>
            <person name="Riley R."/>
            <person name="LaButti K."/>
            <person name="Andreopoulos B."/>
            <person name="Lipzen A."/>
            <person name="Chen C."/>
            <person name="Yan M."/>
            <person name="Daum C."/>
            <person name="Ng V."/>
            <person name="Clum A."/>
            <person name="Steindorff A."/>
            <person name="Ohm R.A."/>
            <person name="Martin F."/>
            <person name="Silar P."/>
            <person name="Natvig D.O."/>
            <person name="Lalanne C."/>
            <person name="Gautier V."/>
            <person name="Ament-Velasquez S.L."/>
            <person name="Kruys A."/>
            <person name="Hutchinson M.I."/>
            <person name="Powell A.J."/>
            <person name="Barry K."/>
            <person name="Miller A.N."/>
            <person name="Grigoriev I.V."/>
            <person name="Debuchy R."/>
            <person name="Gladieux P."/>
            <person name="Hiltunen Thoren M."/>
            <person name="Johannesson H."/>
        </authorList>
    </citation>
    <scope>NUCLEOTIDE SEQUENCE</scope>
    <source>
        <strain evidence="11">CBS 168.71</strain>
    </source>
</reference>
<dbReference type="Gene3D" id="1.20.1250.20">
    <property type="entry name" value="MFS general substrate transporter like domains"/>
    <property type="match status" value="1"/>
</dbReference>
<feature type="transmembrane region" description="Helical" evidence="9">
    <location>
        <begin position="373"/>
        <end position="395"/>
    </location>
</feature>
<feature type="transmembrane region" description="Helical" evidence="9">
    <location>
        <begin position="401"/>
        <end position="423"/>
    </location>
</feature>
<evidence type="ECO:0000313" key="11">
    <source>
        <dbReference type="EMBL" id="KAK3299663.1"/>
    </source>
</evidence>
<keyword evidence="4 9" id="KW-0812">Transmembrane</keyword>
<dbReference type="InterPro" id="IPR005829">
    <property type="entry name" value="Sugar_transporter_CS"/>
</dbReference>
<dbReference type="GO" id="GO:0005351">
    <property type="term" value="F:carbohydrate:proton symporter activity"/>
    <property type="evidence" value="ECO:0007669"/>
    <property type="project" value="TreeGrafter"/>
</dbReference>
<feature type="region of interest" description="Disordered" evidence="8">
    <location>
        <begin position="270"/>
        <end position="291"/>
    </location>
</feature>
<evidence type="ECO:0000256" key="8">
    <source>
        <dbReference type="SAM" id="MobiDB-lite"/>
    </source>
</evidence>
<sequence>MDLATTAIVTARIEKAGHGDRPRWHDSRIIQKMRKSAGELCRTPPGYVTAAFVCSLGGFIFGIDTGIIGPVTVMSDFKHYVGNPSPTVHGVIVSSILIPAAVSSCFAGRLADALGRSRAIVIGSLIFALGAALEAGSVHIAMFILGRVVEGVGEGLYFGTLIAYICEISPPRYRGALTTAPQLLTTIGIVTGFFTCYGTVEIPTSLSWRLPFALLAVYAFIFAAVVFAWLPPSPRWLSLQGRVDEAERAWEKLGVAHADREKIMNQMDASVGAPEAAPTERGTRRAPPTTGRDKLLDVFSPDARMRFLMAVFLMGMQQLSGIDGVLYYAPLLFQQAGINTDQSTFLASGVSAIVIFGVTIPATIYADQWGRRISTILGGLAMTATMFLMGGLYAGGAVEGAGRWVVIVCIYLFSVLYCISWAVSIKLYAAEIQPQRTRASATSIAHGSNWITNFLVALFTPSLLANSSYGAYFLFGACTLFTALVCCVFMPETRGKSLDEIDQAFHGRSPQAALKRLVGKLKGGPSGRVGPILEGQNTSDSSGAIGSKAQQVA</sequence>
<reference evidence="11" key="2">
    <citation type="submission" date="2023-06" db="EMBL/GenBank/DDBJ databases">
        <authorList>
            <consortium name="Lawrence Berkeley National Laboratory"/>
            <person name="Haridas S."/>
            <person name="Hensen N."/>
            <person name="Bonometti L."/>
            <person name="Westerberg I."/>
            <person name="Brannstrom I.O."/>
            <person name="Guillou S."/>
            <person name="Cros-Aarteil S."/>
            <person name="Calhoun S."/>
            <person name="Kuo A."/>
            <person name="Mondo S."/>
            <person name="Pangilinan J."/>
            <person name="Riley R."/>
            <person name="Labutti K."/>
            <person name="Andreopoulos B."/>
            <person name="Lipzen A."/>
            <person name="Chen C."/>
            <person name="Yanf M."/>
            <person name="Daum C."/>
            <person name="Ng V."/>
            <person name="Clum A."/>
            <person name="Steindorff A."/>
            <person name="Ohm R."/>
            <person name="Martin F."/>
            <person name="Silar P."/>
            <person name="Natvig D."/>
            <person name="Lalanne C."/>
            <person name="Gautier V."/>
            <person name="Ament-Velasquez S.L."/>
            <person name="Kruys A."/>
            <person name="Hutchinson M.I."/>
            <person name="Powell A.J."/>
            <person name="Barry K."/>
            <person name="Miller A.N."/>
            <person name="Grigoriev I.V."/>
            <person name="Debuchy R."/>
            <person name="Gladieux P."/>
            <person name="Thoren M.H."/>
            <person name="Johannesson H."/>
        </authorList>
    </citation>
    <scope>NUCLEOTIDE SEQUENCE</scope>
    <source>
        <strain evidence="11">CBS 168.71</strain>
    </source>
</reference>
<keyword evidence="5 9" id="KW-1133">Transmembrane helix</keyword>
<evidence type="ECO:0000256" key="4">
    <source>
        <dbReference type="ARBA" id="ARBA00022692"/>
    </source>
</evidence>
<dbReference type="InterPro" id="IPR003663">
    <property type="entry name" value="Sugar/inositol_transpt"/>
</dbReference>
<keyword evidence="12" id="KW-1185">Reference proteome</keyword>
<feature type="transmembrane region" description="Helical" evidence="9">
    <location>
        <begin position="470"/>
        <end position="490"/>
    </location>
</feature>
<dbReference type="InterPro" id="IPR036259">
    <property type="entry name" value="MFS_trans_sf"/>
</dbReference>
<dbReference type="RefSeq" id="XP_062663177.1">
    <property type="nucleotide sequence ID" value="XM_062803324.1"/>
</dbReference>
<feature type="compositionally biased region" description="Low complexity" evidence="8">
    <location>
        <begin position="275"/>
        <end position="290"/>
    </location>
</feature>
<keyword evidence="6 9" id="KW-0472">Membrane</keyword>
<evidence type="ECO:0000256" key="9">
    <source>
        <dbReference type="SAM" id="Phobius"/>
    </source>
</evidence>
<dbReference type="PROSITE" id="PS00217">
    <property type="entry name" value="SUGAR_TRANSPORT_2"/>
    <property type="match status" value="1"/>
</dbReference>
<dbReference type="InterPro" id="IPR005828">
    <property type="entry name" value="MFS_sugar_transport-like"/>
</dbReference>
<dbReference type="Proteomes" id="UP001278766">
    <property type="component" value="Unassembled WGS sequence"/>
</dbReference>